<evidence type="ECO:0000256" key="4">
    <source>
        <dbReference type="ARBA" id="ARBA00020244"/>
    </source>
</evidence>
<evidence type="ECO:0000259" key="15">
    <source>
        <dbReference type="Pfam" id="PF21223"/>
    </source>
</evidence>
<dbReference type="InterPro" id="IPR034051">
    <property type="entry name" value="TPP_II_domain"/>
</dbReference>
<dbReference type="PANTHER" id="PTHR43806">
    <property type="entry name" value="PEPTIDASE S8"/>
    <property type="match status" value="1"/>
</dbReference>
<evidence type="ECO:0000256" key="11">
    <source>
        <dbReference type="SAM" id="MobiDB-lite"/>
    </source>
</evidence>
<comment type="catalytic activity">
    <reaction evidence="1">
        <text>Release of an N-terminal tripeptide from a polypeptide.</text>
        <dbReference type="EC" id="3.4.14.10"/>
    </reaction>
</comment>
<evidence type="ECO:0000259" key="16">
    <source>
        <dbReference type="Pfam" id="PF21316"/>
    </source>
</evidence>
<dbReference type="InterPro" id="IPR036852">
    <property type="entry name" value="Peptidase_S8/S53_dom_sf"/>
</dbReference>
<organism evidence="17">
    <name type="scientific">Bactrocera latifrons</name>
    <name type="common">Malaysian fruit fly</name>
    <name type="synonym">Chaetodacus latifrons</name>
    <dbReference type="NCBI Taxonomy" id="174628"/>
    <lineage>
        <taxon>Eukaryota</taxon>
        <taxon>Metazoa</taxon>
        <taxon>Ecdysozoa</taxon>
        <taxon>Arthropoda</taxon>
        <taxon>Hexapoda</taxon>
        <taxon>Insecta</taxon>
        <taxon>Pterygota</taxon>
        <taxon>Neoptera</taxon>
        <taxon>Endopterygota</taxon>
        <taxon>Diptera</taxon>
        <taxon>Brachycera</taxon>
        <taxon>Muscomorpha</taxon>
        <taxon>Tephritoidea</taxon>
        <taxon>Tephritidae</taxon>
        <taxon>Bactrocera</taxon>
        <taxon>Bactrocera</taxon>
    </lineage>
</organism>
<dbReference type="Gene3D" id="2.20.25.690">
    <property type="match status" value="1"/>
</dbReference>
<feature type="domain" description="Peptidase S8/S53" evidence="12">
    <location>
        <begin position="143"/>
        <end position="610"/>
    </location>
</feature>
<dbReference type="Pfam" id="PF21223">
    <property type="entry name" value="TPPII_Ig-like-1"/>
    <property type="match status" value="1"/>
</dbReference>
<dbReference type="InterPro" id="IPR048383">
    <property type="entry name" value="TPPII_Ig-like-1"/>
</dbReference>
<dbReference type="InterPro" id="IPR048384">
    <property type="entry name" value="TPPII_GBD"/>
</dbReference>
<dbReference type="InterPro" id="IPR046939">
    <property type="entry name" value="TPPII_C_sf"/>
</dbReference>
<dbReference type="InterPro" id="IPR015500">
    <property type="entry name" value="Peptidase_S8_subtilisin-rel"/>
</dbReference>
<evidence type="ECO:0000259" key="12">
    <source>
        <dbReference type="Pfam" id="PF00082"/>
    </source>
</evidence>
<keyword evidence="5" id="KW-0031">Aminopeptidase</keyword>
<dbReference type="PANTHER" id="PTHR43806:SF14">
    <property type="entry name" value="TRIPEPTIDYL-PEPTIDASE 2"/>
    <property type="match status" value="1"/>
</dbReference>
<evidence type="ECO:0000259" key="13">
    <source>
        <dbReference type="Pfam" id="PF12580"/>
    </source>
</evidence>
<dbReference type="InterPro" id="IPR022229">
    <property type="entry name" value="TPPII_Ig-like-2"/>
</dbReference>
<feature type="active site" description="Charge relay system" evidence="10">
    <location>
        <position position="152"/>
    </location>
</feature>
<protein>
    <recommendedName>
        <fullName evidence="4">Tripeptidyl-peptidase 2</fullName>
        <ecNumber evidence="3">3.4.14.10</ecNumber>
    </recommendedName>
    <alternativeName>
        <fullName evidence="9">Tripeptidyl aminopeptidase</fullName>
    </alternativeName>
</protein>
<feature type="region of interest" description="Disordered" evidence="11">
    <location>
        <begin position="1133"/>
        <end position="1156"/>
    </location>
</feature>
<dbReference type="Gene3D" id="3.40.50.200">
    <property type="entry name" value="Peptidase S8/S53 domain"/>
    <property type="match status" value="1"/>
</dbReference>
<dbReference type="PROSITE" id="PS51892">
    <property type="entry name" value="SUBTILASE"/>
    <property type="match status" value="1"/>
</dbReference>
<accession>A0A0K8W248</accession>
<dbReference type="InterPro" id="IPR023828">
    <property type="entry name" value="Peptidase_S8_Ser-AS"/>
</dbReference>
<dbReference type="GO" id="GO:0005829">
    <property type="term" value="C:cytosol"/>
    <property type="evidence" value="ECO:0007669"/>
    <property type="project" value="TreeGrafter"/>
</dbReference>
<dbReference type="Pfam" id="PF12580">
    <property type="entry name" value="TPPII"/>
    <property type="match status" value="1"/>
</dbReference>
<dbReference type="EC" id="3.4.14.10" evidence="3"/>
<evidence type="ECO:0000313" key="17">
    <source>
        <dbReference type="EMBL" id="JAI44930.1"/>
    </source>
</evidence>
<dbReference type="CDD" id="cd04857">
    <property type="entry name" value="Peptidases_S8_Tripeptidyl_Aminopeptidase_II"/>
    <property type="match status" value="1"/>
</dbReference>
<dbReference type="GO" id="GO:0008240">
    <property type="term" value="F:tripeptidyl-peptidase activity"/>
    <property type="evidence" value="ECO:0007669"/>
    <property type="project" value="UniProtKB-EC"/>
</dbReference>
<evidence type="ECO:0000256" key="5">
    <source>
        <dbReference type="ARBA" id="ARBA00022438"/>
    </source>
</evidence>
<dbReference type="Gene3D" id="6.10.250.3080">
    <property type="match status" value="1"/>
</dbReference>
<dbReference type="InterPro" id="IPR050131">
    <property type="entry name" value="Peptidase_S8_subtilisin-like"/>
</dbReference>
<dbReference type="PROSITE" id="PS00138">
    <property type="entry name" value="SUBTILASE_SER"/>
    <property type="match status" value="1"/>
</dbReference>
<evidence type="ECO:0000256" key="6">
    <source>
        <dbReference type="ARBA" id="ARBA00022670"/>
    </source>
</evidence>
<feature type="compositionally biased region" description="Low complexity" evidence="11">
    <location>
        <begin position="1146"/>
        <end position="1156"/>
    </location>
</feature>
<proteinExistence type="inferred from homology"/>
<sequence length="1457" mass="160758">MLKRCEALRSSTQLYKLTVSSGIYFNKHLLTLPRVNLLRPHIAYTGTASTTVIMPAEGAITTAANSSKIVKSLRTTRGYVTISTVVNQQLSKGEKAEQEQPEATMASSNSSGIIEATFPSGALVPKAETGVLNFLQKYPDYDGRDTVIAIFDSGVDPRASGLETLCDGKSVKVIERFDCTSCGDVDMSKKVKANDKGFITGCSGRQLKLSPQMTASNTANGEYRIGMKNFHDLCPFKVRENITNFYKTKDWDGPNKLATAAIARKISEFEAQNSDLTKLSWDKKLIKEDLDNTLEMLNNYEKIYKDIRTTYDCILYQTANGWQAVVDTTEKGDLENALHLGEYTKTHEIKNVDDFFSISINVHDNGDVLEIVGMCSSHGTHVASIASGNHASKDVDGVAPNARIVSITIGDGRLGSMETGTALVRGMMKVMELCRSGTKIDVINMSYGEHAHWSNAGRIGELMSEVVNKYGVVWVASAGNHGPALCTVGTPPDISQPSCIGVGAYVSPQMMEAEYVMREKLPGNVYTWTSRDPCIDGGQGVTVCAPGGAITSVPQFTMSKSQLMNGTSMAAPHVAGAISILISGLKQKGIKYSPYSIKRAITNTATKLGYVDPFAQGSGLLNVEKSFEHLTQHAGASENMLRFAVRCGAQAAKGIHLRQGVLKKPIEQDVSIEPVFFNDQETEPHQKFNFNMRLNLISSQPFVQCGAYLDLSYSSRSLTVKIDPTGLPPGVHTANISAYDSNCVQKGVLFEIPVTVVQPHVIDCNESVTFECTSTKNDGSIEFQPNTIQRDFIMVPRGATWAVLRMRSTDKNRENLIGKFFVHTMQILPRLSCRVLETMKILPVNSENETTLHFLCQEDNILELCIAKYWSNYGTTHIKYSLEFHGIKANNTNPYIMPAARGIHKLDFVALKSEDLQPQIQLKTAAVVLRPTEAKITPLSALRDVIPEGRQIYQNMLTFVLQVAKAQEVAVYAPLFNSLLYEAEFESQLWMMFDANKAMVACGDAHSHKVYTKLEKGEYTIKLQLRHEKRDLLEKVYEANMVALFKLSNAINMDLYDHYNNCLTGRRKFTNCVLKDTPAKVLYVAPLPQEKLTKANLPANTAWLAGTATLAKDEAVRRVDSYDFTYYLNPPEKKNGNGNAGGNAGSGNNTANASKSKTNITVPNASVNTLSSLNTDVGDTVTASGDGAAASGANASPAASTSSPKKMTTDEYAEGLRDFQCMMISKCEVGKAEDIYDEVIAAHPKYSLAHVLFMQNIESTEYKPLLPHAFVKMVNSNVDEDAHKEEMLRIRTALERVSQLGGYVINDMKSEYDELLAYYGLKSDTRPDASKIKTNMDKKKANLLEALSRRGVAKIKISIIDGNMKDHLDEFKDIYVEIIKLSDPTDSKVINFTLWHAYANAQYGRMFKILQKMYDDKRQRDILEELNALAGSLGFAHVQTAIQRITVTAYPNSFRVF</sequence>
<dbReference type="InterPro" id="IPR000209">
    <property type="entry name" value="Peptidase_S8/S53_dom"/>
</dbReference>
<feature type="active site" description="Charge relay system" evidence="10">
    <location>
        <position position="568"/>
    </location>
</feature>
<evidence type="ECO:0000256" key="1">
    <source>
        <dbReference type="ARBA" id="ARBA00001910"/>
    </source>
</evidence>
<dbReference type="PROSITE" id="PS00137">
    <property type="entry name" value="SUBTILASE_HIS"/>
    <property type="match status" value="1"/>
</dbReference>
<dbReference type="Pfam" id="PF21316">
    <property type="entry name" value="TPPII_GBD"/>
    <property type="match status" value="1"/>
</dbReference>
<comment type="similarity">
    <text evidence="2 10">Belongs to the peptidase S8 family.</text>
</comment>
<evidence type="ECO:0000256" key="8">
    <source>
        <dbReference type="ARBA" id="ARBA00022825"/>
    </source>
</evidence>
<dbReference type="PRINTS" id="PR00723">
    <property type="entry name" value="SUBTILISIN"/>
</dbReference>
<dbReference type="GO" id="GO:0004252">
    <property type="term" value="F:serine-type endopeptidase activity"/>
    <property type="evidence" value="ECO:0007669"/>
    <property type="project" value="UniProtKB-UniRule"/>
</dbReference>
<evidence type="ECO:0000256" key="2">
    <source>
        <dbReference type="ARBA" id="ARBA00011073"/>
    </source>
</evidence>
<keyword evidence="7 10" id="KW-0378">Hydrolase</keyword>
<feature type="compositionally biased region" description="Low complexity" evidence="11">
    <location>
        <begin position="1187"/>
        <end position="1203"/>
    </location>
</feature>
<dbReference type="Gene3D" id="2.60.40.3170">
    <property type="match status" value="1"/>
</dbReference>
<keyword evidence="8 10" id="KW-0720">Serine protease</keyword>
<feature type="domain" description="Tripeptidyl-peptidase II first Ig-like" evidence="15">
    <location>
        <begin position="641"/>
        <end position="757"/>
    </location>
</feature>
<evidence type="ECO:0000256" key="7">
    <source>
        <dbReference type="ARBA" id="ARBA00022801"/>
    </source>
</evidence>
<evidence type="ECO:0000256" key="9">
    <source>
        <dbReference type="ARBA" id="ARBA00032232"/>
    </source>
</evidence>
<gene>
    <name evidence="17" type="primary">TppII_1</name>
    <name evidence="17" type="ORF">c0_g2_i3</name>
</gene>
<dbReference type="InterPro" id="IPR022398">
    <property type="entry name" value="Peptidase_S8_His-AS"/>
</dbReference>
<feature type="domain" description="Tripeptidyl peptidase II second Ig-like" evidence="13">
    <location>
        <begin position="910"/>
        <end position="1095"/>
    </location>
</feature>
<dbReference type="Pfam" id="PF12583">
    <property type="entry name" value="TPPII_C"/>
    <property type="match status" value="1"/>
</dbReference>
<keyword evidence="6 10" id="KW-0645">Protease</keyword>
<reference evidence="17" key="1">
    <citation type="submission" date="2015-06" db="EMBL/GenBank/DDBJ databases">
        <authorList>
            <person name="Hoefler B.C."/>
            <person name="Straight P.D."/>
        </authorList>
    </citation>
    <scope>NUCLEOTIDE SEQUENCE</scope>
</reference>
<evidence type="ECO:0000256" key="3">
    <source>
        <dbReference type="ARBA" id="ARBA00012462"/>
    </source>
</evidence>
<dbReference type="Gene3D" id="1.25.40.710">
    <property type="match status" value="1"/>
</dbReference>
<dbReference type="InterPro" id="IPR046940">
    <property type="entry name" value="TPPII_Ig-like_sf"/>
</dbReference>
<dbReference type="FunFam" id="3.40.50.200:FF:000003">
    <property type="entry name" value="Tripeptidyl peptidase 2"/>
    <property type="match status" value="1"/>
</dbReference>
<dbReference type="OrthoDB" id="10256524at2759"/>
<dbReference type="Pfam" id="PF00082">
    <property type="entry name" value="Peptidase_S8"/>
    <property type="match status" value="1"/>
</dbReference>
<feature type="region of interest" description="Disordered" evidence="11">
    <location>
        <begin position="90"/>
        <end position="109"/>
    </location>
</feature>
<feature type="domain" description="Tripeptidyl-peptidase II galactose-binding" evidence="16">
    <location>
        <begin position="783"/>
        <end position="874"/>
    </location>
</feature>
<dbReference type="GO" id="GO:0006508">
    <property type="term" value="P:proteolysis"/>
    <property type="evidence" value="ECO:0007669"/>
    <property type="project" value="UniProtKB-KW"/>
</dbReference>
<dbReference type="EMBL" id="GDHF01007384">
    <property type="protein sequence ID" value="JAI44930.1"/>
    <property type="molecule type" value="Transcribed_RNA"/>
</dbReference>
<evidence type="ECO:0000259" key="14">
    <source>
        <dbReference type="Pfam" id="PF12583"/>
    </source>
</evidence>
<feature type="domain" description="Tripeptidyl peptidase II C-terminal" evidence="14">
    <location>
        <begin position="1202"/>
        <end position="1267"/>
    </location>
</feature>
<evidence type="ECO:0000256" key="10">
    <source>
        <dbReference type="PROSITE-ProRule" id="PRU01240"/>
    </source>
</evidence>
<dbReference type="GO" id="GO:0004177">
    <property type="term" value="F:aminopeptidase activity"/>
    <property type="evidence" value="ECO:0007669"/>
    <property type="project" value="UniProtKB-KW"/>
</dbReference>
<feature type="active site" description="Charge relay system" evidence="10">
    <location>
        <position position="378"/>
    </location>
</feature>
<dbReference type="FunFam" id="2.60.40.3170:FF:000003">
    <property type="entry name" value="tripeptidyl-peptidase 2"/>
    <property type="match status" value="1"/>
</dbReference>
<dbReference type="SUPFAM" id="SSF52743">
    <property type="entry name" value="Subtilisin-like"/>
    <property type="match status" value="1"/>
</dbReference>
<feature type="region of interest" description="Disordered" evidence="11">
    <location>
        <begin position="1187"/>
        <end position="1207"/>
    </location>
</feature>
<name>A0A0K8W248_BACLA</name>
<dbReference type="InterPro" id="IPR022232">
    <property type="entry name" value="TPPII_C_art"/>
</dbReference>